<dbReference type="Proteomes" id="UP000749559">
    <property type="component" value="Unassembled WGS sequence"/>
</dbReference>
<evidence type="ECO:0000313" key="6">
    <source>
        <dbReference type="EMBL" id="CAH1789158.1"/>
    </source>
</evidence>
<name>A0A8J1UJS3_OWEFU</name>
<dbReference type="InterPro" id="IPR011009">
    <property type="entry name" value="Kinase-like_dom_sf"/>
</dbReference>
<feature type="compositionally biased region" description="Basic and acidic residues" evidence="5">
    <location>
        <begin position="211"/>
        <end position="220"/>
    </location>
</feature>
<feature type="compositionally biased region" description="Polar residues" evidence="5">
    <location>
        <begin position="1392"/>
        <end position="1417"/>
    </location>
</feature>
<proteinExistence type="predicted"/>
<dbReference type="InterPro" id="IPR050538">
    <property type="entry name" value="MAP_kinase_kinase_kinase"/>
</dbReference>
<gene>
    <name evidence="6" type="ORF">OFUS_LOCUS14565</name>
</gene>
<dbReference type="PROSITE" id="PS00108">
    <property type="entry name" value="PROTEIN_KINASE_ST"/>
    <property type="match status" value="1"/>
</dbReference>
<dbReference type="SUPFAM" id="SSF56112">
    <property type="entry name" value="Protein kinase-like (PK-like)"/>
    <property type="match status" value="1"/>
</dbReference>
<dbReference type="Pfam" id="PF00069">
    <property type="entry name" value="Pkinase"/>
    <property type="match status" value="1"/>
</dbReference>
<feature type="compositionally biased region" description="Polar residues" evidence="5">
    <location>
        <begin position="1260"/>
        <end position="1272"/>
    </location>
</feature>
<evidence type="ECO:0000256" key="3">
    <source>
        <dbReference type="ARBA" id="ARBA00022777"/>
    </source>
</evidence>
<feature type="compositionally biased region" description="Polar residues" evidence="5">
    <location>
        <begin position="250"/>
        <end position="265"/>
    </location>
</feature>
<dbReference type="PROSITE" id="PS50011">
    <property type="entry name" value="PROTEIN_KINASE_DOM"/>
    <property type="match status" value="1"/>
</dbReference>
<dbReference type="GO" id="GO:0005524">
    <property type="term" value="F:ATP binding"/>
    <property type="evidence" value="ECO:0007669"/>
    <property type="project" value="UniProtKB-KW"/>
</dbReference>
<feature type="compositionally biased region" description="Polar residues" evidence="5">
    <location>
        <begin position="1534"/>
        <end position="1553"/>
    </location>
</feature>
<dbReference type="GO" id="GO:0007249">
    <property type="term" value="P:canonical NF-kappaB signal transduction"/>
    <property type="evidence" value="ECO:0007669"/>
    <property type="project" value="TreeGrafter"/>
</dbReference>
<dbReference type="InterPro" id="IPR000719">
    <property type="entry name" value="Prot_kinase_dom"/>
</dbReference>
<keyword evidence="1" id="KW-0808">Transferase</keyword>
<dbReference type="Gene3D" id="3.30.200.20">
    <property type="entry name" value="Phosphorylase Kinase, domain 1"/>
    <property type="match status" value="1"/>
</dbReference>
<feature type="region of interest" description="Disordered" evidence="5">
    <location>
        <begin position="1260"/>
        <end position="1362"/>
    </location>
</feature>
<feature type="region of interest" description="Disordered" evidence="5">
    <location>
        <begin position="1462"/>
        <end position="1485"/>
    </location>
</feature>
<evidence type="ECO:0000256" key="1">
    <source>
        <dbReference type="ARBA" id="ARBA00022679"/>
    </source>
</evidence>
<accession>A0A8J1UJS3</accession>
<dbReference type="InterPro" id="IPR008271">
    <property type="entry name" value="Ser/Thr_kinase_AS"/>
</dbReference>
<dbReference type="PANTHER" id="PTHR48016:SF9">
    <property type="entry name" value="MITOGEN-ACTIVATED PROTEIN KINASE KINASE KINASE 14"/>
    <property type="match status" value="1"/>
</dbReference>
<reference evidence="6" key="1">
    <citation type="submission" date="2022-03" db="EMBL/GenBank/DDBJ databases">
        <authorList>
            <person name="Martin C."/>
        </authorList>
    </citation>
    <scope>NUCLEOTIDE SEQUENCE</scope>
</reference>
<feature type="compositionally biased region" description="Basic and acidic residues" evidence="5">
    <location>
        <begin position="1595"/>
        <end position="1635"/>
    </location>
</feature>
<feature type="compositionally biased region" description="Polar residues" evidence="5">
    <location>
        <begin position="1283"/>
        <end position="1292"/>
    </location>
</feature>
<dbReference type="EMBL" id="CAIIXF020000007">
    <property type="protein sequence ID" value="CAH1789158.1"/>
    <property type="molecule type" value="Genomic_DNA"/>
</dbReference>
<keyword evidence="7" id="KW-1185">Reference proteome</keyword>
<feature type="compositionally biased region" description="Basic and acidic residues" evidence="5">
    <location>
        <begin position="1304"/>
        <end position="1326"/>
    </location>
</feature>
<evidence type="ECO:0000256" key="2">
    <source>
        <dbReference type="ARBA" id="ARBA00022741"/>
    </source>
</evidence>
<dbReference type="Gene3D" id="1.10.510.10">
    <property type="entry name" value="Transferase(Phosphotransferase) domain 1"/>
    <property type="match status" value="1"/>
</dbReference>
<sequence length="1782" mass="200201">MDDIQITKLMNKQLELFDMNYRSEGGNIISGEETIKDRHILCYMASQDVKAYIKSELLTSSPPEYGLENLIVTSENEECQLKKELGSEMFTDFNNSKMQMQKLFQKLDGKSQQVMFSLFGQLYNYLKCVNMHRMTNSAKYHTLNIQCDQIHIDRSSEATCEEATCKNAPIKEVPVKETPNKEATCIKETPLNEVPCKESSYKELPYKEVPYKEAPHKETPYEETPLKQAESLPMSPTYRSLAKTCVKQRTCSHNGASGNPQQGCCSNNSDKSSNNSNRRSRDEDNDRKEEQDESNRHRRYDRPDRGQSMHPINLEGPVTDSNADIAQLGNMLGGEAPEMDFKGYRKKHGRLKSFAEALEKVEESEFQSTLQELLTCMQSDCWPTQRGMASITNCNLCHELVAIFKHFPECTTCRKCKVVISAIKMHVSECEAGKHCENKICKKLRPEVKIKPDRLKTLEGIWLRKKLKRFLGKMFLDNSFYSNNSGSLFQSGGFGSQTSSSLRGHLSSRLISPPKMALGISNRTPSLPPKSRDIIPEYKDASKENESAHQDDLVKDHEEPGGFESHYGLAQAKPLKIASSNYRPSALMFDHDISGQRGIILPSPETPAFSSQAHPLTEVRYLSEQVKHIDDGEPIDTEESITPMALHDEAPKENVLTTGTPEEMLEALSTDLENEDLDDQLSSLNLSANESSSRLGIDDGHPSLEAEAPTPNMDAIKSFFQDIGVKSSFSDDQIIKVAPSSEAAITPVVPIDDYEDDERCESILPEMLFKGTTSVPLDMARYGTQCGNNSKQFVSLHPRMAGQAEVTYGSHGHLEELARYWDRLRNDVLAKRTLLDYIHEEGVILNDMKQYLKIKKGNYKKKNQWRKIQFLGNGVEGKCSLAMDETTYVLFCVKKVHLLNFDPMEIQAWLRLMGTVHTGEVAFLYGALRKGEYVYLLQEFLEGMSLAQYIQQKPTGSLPQKEALYIYKQCLSHLEHFQKKQVIHNDFKAANLMVLPGEQNKVDAVVVIDFGLAKLISDSSPTIRVKRPTGTQTHWSPEKALSHPYNHKVDVWAATCVLLHMLTGDHPWVRRYGNAAFLHYKIATESPYADIPSSLPSAIQDIFHSGWTKDPDVRPDAACLLKHNVFKLLDEGFFKSLEASEPEDYSSENVDNKPPLTQTSEYFSVEHLDNRTDDNNGNIKSELSDDIIGEMPSTIITMREEHPGTTPSVKQTMVQIDEEFQLNSFMDIYTSGSKGNNTTNLLEMDNNWSDLIPRTVNSLPEQDSASFSSPEQTIAKPPDTTKQDYASFSSPDPEQDIAKPPGTTEHDSASHGSPKQDIRKQSDTAERNFPTFEEALSPRGPPTDEYNPPVKHPHQGERNIDNDLDLLGHSPEQFREVLGNIPSPVTPKHFSSDSSSHTLISPVSPNSPGFANSSNETMKARNPKQLKVNIPNSPTQVKACHEEECAAGCECKDKLHGLTPKTPALHRNPLRKQASSPEASLPPLCSVPAQKRRTSAPNIYQVKSQSLIIAQETPVSLSPLSWNSRKLRRDSSRTTDTSGYNTDTSYSPFTPQTPRKPFSLTPQTANPPKYGDTLTPQPPSYTVEPLEGPSTVEESSPRDHSQNEEEYEKLYKENIIRDLSNKDPSEEGFEERLTELDESFNASSRSDFAKIDEDFAKESDLDTQPPPGSLDHASNRQLGFEVGFRLKSGFCLAKIMATTTITWEILLESASECIHGYGIARYTAKHESGDIVVLTDCANIDQSEITIIPLKENDEYEWQIVNDKHEYHPEYNGPFGPQPFRD</sequence>
<protein>
    <submittedName>
        <fullName evidence="6">Uncharacterized protein</fullName>
    </submittedName>
</protein>
<keyword evidence="2" id="KW-0547">Nucleotide-binding</keyword>
<evidence type="ECO:0000256" key="4">
    <source>
        <dbReference type="ARBA" id="ARBA00022840"/>
    </source>
</evidence>
<dbReference type="PANTHER" id="PTHR48016">
    <property type="entry name" value="MAP KINASE KINASE KINASE SSK2-RELATED-RELATED"/>
    <property type="match status" value="1"/>
</dbReference>
<feature type="compositionally biased region" description="Basic and acidic residues" evidence="5">
    <location>
        <begin position="279"/>
        <end position="307"/>
    </location>
</feature>
<evidence type="ECO:0000256" key="5">
    <source>
        <dbReference type="SAM" id="MobiDB-lite"/>
    </source>
</evidence>
<dbReference type="GO" id="GO:0004672">
    <property type="term" value="F:protein kinase activity"/>
    <property type="evidence" value="ECO:0007669"/>
    <property type="project" value="InterPro"/>
</dbReference>
<keyword evidence="3" id="KW-0418">Kinase</keyword>
<feature type="compositionally biased region" description="Low complexity" evidence="5">
    <location>
        <begin position="266"/>
        <end position="277"/>
    </location>
</feature>
<keyword evidence="4" id="KW-0067">ATP-binding</keyword>
<evidence type="ECO:0000313" key="7">
    <source>
        <dbReference type="Proteomes" id="UP000749559"/>
    </source>
</evidence>
<feature type="region of interest" description="Disordered" evidence="5">
    <location>
        <begin position="211"/>
        <end position="234"/>
    </location>
</feature>
<feature type="region of interest" description="Disordered" evidence="5">
    <location>
        <begin position="1378"/>
        <end position="1417"/>
    </location>
</feature>
<feature type="region of interest" description="Disordered" evidence="5">
    <location>
        <begin position="1524"/>
        <end position="1644"/>
    </location>
</feature>
<comment type="caution">
    <text evidence="6">The sequence shown here is derived from an EMBL/GenBank/DDBJ whole genome shotgun (WGS) entry which is preliminary data.</text>
</comment>
<dbReference type="OrthoDB" id="5836549at2759"/>
<feature type="region of interest" description="Disordered" evidence="5">
    <location>
        <begin position="250"/>
        <end position="321"/>
    </location>
</feature>
<organism evidence="6 7">
    <name type="scientific">Owenia fusiformis</name>
    <name type="common">Polychaete worm</name>
    <dbReference type="NCBI Taxonomy" id="6347"/>
    <lineage>
        <taxon>Eukaryota</taxon>
        <taxon>Metazoa</taxon>
        <taxon>Spiralia</taxon>
        <taxon>Lophotrochozoa</taxon>
        <taxon>Annelida</taxon>
        <taxon>Polychaeta</taxon>
        <taxon>Sedentaria</taxon>
        <taxon>Canalipalpata</taxon>
        <taxon>Sabellida</taxon>
        <taxon>Oweniida</taxon>
        <taxon>Oweniidae</taxon>
        <taxon>Owenia</taxon>
    </lineage>
</organism>